<name>A0A6L6IZB1_9RHOB</name>
<dbReference type="Pfam" id="PF07799">
    <property type="entry name" value="DUF1643"/>
    <property type="match status" value="1"/>
</dbReference>
<keyword evidence="2" id="KW-1185">Reference proteome</keyword>
<reference evidence="1 2" key="1">
    <citation type="submission" date="2019-11" db="EMBL/GenBank/DDBJ databases">
        <authorList>
            <person name="Dong K."/>
        </authorList>
    </citation>
    <scope>NUCLEOTIDE SEQUENCE [LARGE SCALE GENOMIC DNA]</scope>
    <source>
        <strain evidence="1 2">DK608</strain>
    </source>
</reference>
<organism evidence="1 2">
    <name type="scientific">Paracoccus shanxieyensis</name>
    <dbReference type="NCBI Taxonomy" id="2675752"/>
    <lineage>
        <taxon>Bacteria</taxon>
        <taxon>Pseudomonadati</taxon>
        <taxon>Pseudomonadota</taxon>
        <taxon>Alphaproteobacteria</taxon>
        <taxon>Rhodobacterales</taxon>
        <taxon>Paracoccaceae</taxon>
        <taxon>Paracoccus</taxon>
    </lineage>
</organism>
<comment type="caution">
    <text evidence="1">The sequence shown here is derived from an EMBL/GenBank/DDBJ whole genome shotgun (WGS) entry which is preliminary data.</text>
</comment>
<dbReference type="AlphaFoldDB" id="A0A6L6IZB1"/>
<gene>
    <name evidence="1" type="ORF">GL284_13370</name>
</gene>
<protein>
    <submittedName>
        <fullName evidence="1">DUF1643 domain-containing protein</fullName>
    </submittedName>
</protein>
<dbReference type="RefSeq" id="WP_155045139.1">
    <property type="nucleotide sequence ID" value="NZ_WMIH01000012.1"/>
</dbReference>
<evidence type="ECO:0000313" key="1">
    <source>
        <dbReference type="EMBL" id="MTH65259.1"/>
    </source>
</evidence>
<sequence>MSDTVARRHQDGDRRSTAIFSRCGQYRFSLTRRWGEGPRVTFVMLNPSTADHRRNDPTIARCEGRARRLGAGAVRIVNLFAWRATYPQELRIAADPVGPGNDRAIRQAALWADHIICAWGVHGAMLSRAAQVQRLLQGTGQPLWHLGLTKAGHPRHPLYVPNSFKLCVWD</sequence>
<dbReference type="Proteomes" id="UP000478740">
    <property type="component" value="Unassembled WGS sequence"/>
</dbReference>
<evidence type="ECO:0000313" key="2">
    <source>
        <dbReference type="Proteomes" id="UP000478740"/>
    </source>
</evidence>
<dbReference type="EMBL" id="WMII01000012">
    <property type="protein sequence ID" value="MTH65259.1"/>
    <property type="molecule type" value="Genomic_DNA"/>
</dbReference>
<proteinExistence type="predicted"/>
<accession>A0A6L6IZB1</accession>
<dbReference type="InterPro" id="IPR012441">
    <property type="entry name" value="DUF1643"/>
</dbReference>